<reference evidence="2" key="1">
    <citation type="submission" date="2016-12" db="EMBL/GenBank/DDBJ databases">
        <title>Comparative genomics of four Isosphaeraceae planctomycetes: a common pool of plasmids and glycoside hydrolase genes.</title>
        <authorList>
            <person name="Ivanova A."/>
        </authorList>
    </citation>
    <scope>NUCLEOTIDE SEQUENCE [LARGE SCALE GENOMIC DNA]</scope>
    <source>
        <strain evidence="2">PX4</strain>
    </source>
</reference>
<evidence type="ECO:0000313" key="2">
    <source>
        <dbReference type="Proteomes" id="UP000186309"/>
    </source>
</evidence>
<name>A0A1U7CPF7_9BACT</name>
<sequence>MRRSARRSRTLTPKIDHLEERFVLSTLVAGVAVPSPTAHGGWVGYGRNSASTAMPVRIQGLVNGDGASLAHRGFANSVVVA</sequence>
<accession>A0A1U7CPF7</accession>
<dbReference type="Proteomes" id="UP000186309">
    <property type="component" value="Chromosome"/>
</dbReference>
<dbReference type="KEGG" id="pbor:BSF38_02316"/>
<gene>
    <name evidence="1" type="ORF">BSF38_02316</name>
</gene>
<evidence type="ECO:0000313" key="1">
    <source>
        <dbReference type="EMBL" id="APW60825.1"/>
    </source>
</evidence>
<dbReference type="AlphaFoldDB" id="A0A1U7CPF7"/>
<proteinExistence type="predicted"/>
<dbReference type="EMBL" id="CP019082">
    <property type="protein sequence ID" value="APW60825.1"/>
    <property type="molecule type" value="Genomic_DNA"/>
</dbReference>
<keyword evidence="2" id="KW-1185">Reference proteome</keyword>
<protein>
    <submittedName>
        <fullName evidence="1">Uncharacterized protein</fullName>
    </submittedName>
</protein>
<organism evidence="1 2">
    <name type="scientific">Paludisphaera borealis</name>
    <dbReference type="NCBI Taxonomy" id="1387353"/>
    <lineage>
        <taxon>Bacteria</taxon>
        <taxon>Pseudomonadati</taxon>
        <taxon>Planctomycetota</taxon>
        <taxon>Planctomycetia</taxon>
        <taxon>Isosphaerales</taxon>
        <taxon>Isosphaeraceae</taxon>
        <taxon>Paludisphaera</taxon>
    </lineage>
</organism>